<accession>K4QWF6</accession>
<evidence type="ECO:0000313" key="1">
    <source>
        <dbReference type="EMBL" id="CCK24719.1"/>
    </source>
</evidence>
<dbReference type="KEGG" id="sdv:BN159_0340"/>
<evidence type="ECO:0008006" key="3">
    <source>
        <dbReference type="Google" id="ProtNLM"/>
    </source>
</evidence>
<dbReference type="PATRIC" id="fig|1214101.3.peg.340"/>
<dbReference type="STRING" id="1214101.BN159_0340"/>
<dbReference type="HOGENOM" id="CLU_2652789_0_0_11"/>
<proteinExistence type="predicted"/>
<name>K4QWF6_STRDJ</name>
<dbReference type="Proteomes" id="UP000008043">
    <property type="component" value="Chromosome"/>
</dbReference>
<organism evidence="1 2">
    <name type="scientific">Streptomyces davaonensis (strain DSM 101723 / JCM 4913 / KCC S-0913 / 768)</name>
    <dbReference type="NCBI Taxonomy" id="1214101"/>
    <lineage>
        <taxon>Bacteria</taxon>
        <taxon>Bacillati</taxon>
        <taxon>Actinomycetota</taxon>
        <taxon>Actinomycetes</taxon>
        <taxon>Kitasatosporales</taxon>
        <taxon>Streptomycetaceae</taxon>
        <taxon>Streptomyces</taxon>
    </lineage>
</organism>
<reference evidence="1 2" key="1">
    <citation type="journal article" date="2012" name="J. Bacteriol.">
        <title>Genome sequence of the bacterium Streptomyces davawensis JCM 4913 and heterologous production of the unique antibiotic roseoflavin.</title>
        <authorList>
            <person name="Jankowitsch F."/>
            <person name="Schwarz J."/>
            <person name="Ruckert C."/>
            <person name="Gust B."/>
            <person name="Szczepanowski R."/>
            <person name="Blom J."/>
            <person name="Pelzer S."/>
            <person name="Kalinowski J."/>
            <person name="Mack M."/>
        </authorList>
    </citation>
    <scope>NUCLEOTIDE SEQUENCE [LARGE SCALE GENOMIC DNA]</scope>
    <source>
        <strain evidence="2">DSM 101723 / JCM 4913 / KCC S-0913 / 768</strain>
    </source>
</reference>
<gene>
    <name evidence="1" type="ORF">BN159_0340</name>
</gene>
<sequence>MALDLLSGLACGDAFDDRWLGTLRREGPAPLPARILRPEPTRWWSDDIAQALVVVREFAEGSIIDQDCLALCLAEA</sequence>
<dbReference type="AlphaFoldDB" id="K4QWF6"/>
<dbReference type="EMBL" id="HE971709">
    <property type="protein sequence ID" value="CCK24719.1"/>
    <property type="molecule type" value="Genomic_DNA"/>
</dbReference>
<dbReference type="RefSeq" id="WP_015655124.1">
    <property type="nucleotide sequence ID" value="NC_020504.1"/>
</dbReference>
<protein>
    <recommendedName>
        <fullName evidence="3">ADP-ribosylglycohydrolase family protein</fullName>
    </recommendedName>
</protein>
<keyword evidence="2" id="KW-1185">Reference proteome</keyword>
<dbReference type="OrthoDB" id="9798107at2"/>
<evidence type="ECO:0000313" key="2">
    <source>
        <dbReference type="Proteomes" id="UP000008043"/>
    </source>
</evidence>